<proteinExistence type="predicted"/>
<evidence type="ECO:0000259" key="2">
    <source>
        <dbReference type="Pfam" id="PF23544"/>
    </source>
</evidence>
<feature type="domain" description="Acyclic terpene utilisation N-terminal" evidence="1">
    <location>
        <begin position="7"/>
        <end position="448"/>
    </location>
</feature>
<protein>
    <recommendedName>
        <fullName evidence="4">Terpene utilization protein AtuA</fullName>
    </recommendedName>
</protein>
<dbReference type="PANTHER" id="PTHR47708:SF2">
    <property type="entry name" value="SI:CH73-132F6.5"/>
    <property type="match status" value="1"/>
</dbReference>
<dbReference type="EMBL" id="GU568011">
    <property type="protein sequence ID" value="ADI23305.1"/>
    <property type="molecule type" value="Genomic_DNA"/>
</dbReference>
<feature type="domain" description="AtuA-like ferredoxin-fold" evidence="2">
    <location>
        <begin position="487"/>
        <end position="584"/>
    </location>
</feature>
<evidence type="ECO:0000259" key="1">
    <source>
        <dbReference type="Pfam" id="PF07287"/>
    </source>
</evidence>
<evidence type="ECO:0000313" key="3">
    <source>
        <dbReference type="EMBL" id="ADI23305.1"/>
    </source>
</evidence>
<dbReference type="PANTHER" id="PTHR47708">
    <property type="match status" value="1"/>
</dbReference>
<evidence type="ECO:0008006" key="4">
    <source>
        <dbReference type="Google" id="ProtNLM"/>
    </source>
</evidence>
<accession>E7C781</accession>
<dbReference type="InterPro" id="IPR010839">
    <property type="entry name" value="AtuA_N"/>
</dbReference>
<sequence>MAKNKIVKIGCASAFWGDTSSAAPQLVYGGNIDYLVFDYLAEVTMSILAGAKLKNTDMGYATDFVKHMSPLLSEVKKRDIKVISNAGGINPEACRTAVMEEAKKAGVELNIALVKGDNLVNQKKQLQALPVTELETGQTMPDGITSINAYLGATGIQHALNKGADMVITGRCVDSAVVLGPLMHEFGWTAQDYDLLAAGSLAGHIIECGAQCTGGNFTDWHLVDNFDDMGFPIVEVESNGNFIVTKPNGTGGIVSFGSVAEQFLYEIGDPRAYILPDVVCNFTNVTMEELGSDRVLVRGAKGLPPTDTYKVSATYLKGYRISIAVIIAGIKAAEKAQVSAEAIIKKTQRMFTDNAWSNYADTNISIIGTEVTYGENAKTMNPREVLLRIMATHKQKEALILLSREIAQASTGMTPGFTNMLGGRPSVSPSIRLFSFLLPKENIRTTVDFNEKQFELEIWKTNSNNVDSKNTISELSDNIDTTDTEVSLINLAYARSGDKGDHANIGVIARKPEYLPYIRDSLTPKRVAKYFFHVVKGEVERWDVPGIDALNFLLRNSLGGGGMASLNIDPQGKAYAQQLLDIMIPVPYKIAEETKK</sequence>
<name>E7C781_9BACT</name>
<reference evidence="3" key="1">
    <citation type="submission" date="2010-01" db="EMBL/GenBank/DDBJ databases">
        <title>Genome fragments of uncultured bacteria from the North Pacific subtropical Gyre.</title>
        <authorList>
            <person name="Pham V.D."/>
            <person name="Delong E.F."/>
        </authorList>
    </citation>
    <scope>NUCLEOTIDE SEQUENCE</scope>
</reference>
<dbReference type="Pfam" id="PF23544">
    <property type="entry name" value="AtuA_ferredoxin"/>
    <property type="match status" value="1"/>
</dbReference>
<dbReference type="Pfam" id="PF07287">
    <property type="entry name" value="AtuA"/>
    <property type="match status" value="1"/>
</dbReference>
<organism evidence="3">
    <name type="scientific">uncultured nuHF2 cluster bacterium HF0770_19K18</name>
    <dbReference type="NCBI Taxonomy" id="723592"/>
    <lineage>
        <taxon>Bacteria</taxon>
        <taxon>environmental samples</taxon>
    </lineage>
</organism>
<dbReference type="InterPro" id="IPR056362">
    <property type="entry name" value="AtuA-like_ferredoxin_dom"/>
</dbReference>
<dbReference type="AlphaFoldDB" id="E7C781"/>